<evidence type="ECO:0000256" key="1">
    <source>
        <dbReference type="SAM" id="Phobius"/>
    </source>
</evidence>
<gene>
    <name evidence="2" type="ORF">C5Y96_09025</name>
</gene>
<evidence type="ECO:0000313" key="2">
    <source>
        <dbReference type="EMBL" id="PQO35783.1"/>
    </source>
</evidence>
<keyword evidence="1" id="KW-0472">Membrane</keyword>
<organism evidence="2 3">
    <name type="scientific">Blastopirellula marina</name>
    <dbReference type="NCBI Taxonomy" id="124"/>
    <lineage>
        <taxon>Bacteria</taxon>
        <taxon>Pseudomonadati</taxon>
        <taxon>Planctomycetota</taxon>
        <taxon>Planctomycetia</taxon>
        <taxon>Pirellulales</taxon>
        <taxon>Pirellulaceae</taxon>
        <taxon>Blastopirellula</taxon>
    </lineage>
</organism>
<name>A0A2S8FUF9_9BACT</name>
<evidence type="ECO:0000313" key="3">
    <source>
        <dbReference type="Proteomes" id="UP000240009"/>
    </source>
</evidence>
<comment type="caution">
    <text evidence="2">The sequence shown here is derived from an EMBL/GenBank/DDBJ whole genome shotgun (WGS) entry which is preliminary data.</text>
</comment>
<feature type="transmembrane region" description="Helical" evidence="1">
    <location>
        <begin position="62"/>
        <end position="81"/>
    </location>
</feature>
<sequence>MSNLEMHRTSESACLRANQIQPPLPDGSFMIPVNDPVDAIHSERHPEEAVDRHRESMTLDRIFWLSIGLLMLTGIALRIWVIL</sequence>
<dbReference type="AlphaFoldDB" id="A0A2S8FUF9"/>
<dbReference type="Proteomes" id="UP000240009">
    <property type="component" value="Unassembled WGS sequence"/>
</dbReference>
<dbReference type="EMBL" id="PUIA01000026">
    <property type="protein sequence ID" value="PQO35783.1"/>
    <property type="molecule type" value="Genomic_DNA"/>
</dbReference>
<proteinExistence type="predicted"/>
<accession>A0A2S8FUF9</accession>
<reference evidence="2 3" key="1">
    <citation type="submission" date="2018-02" db="EMBL/GenBank/DDBJ databases">
        <title>Comparative genomes isolates from brazilian mangrove.</title>
        <authorList>
            <person name="Araujo J.E."/>
            <person name="Taketani R.G."/>
            <person name="Silva M.C.P."/>
            <person name="Loureco M.V."/>
            <person name="Andreote F.D."/>
        </authorList>
    </citation>
    <scope>NUCLEOTIDE SEQUENCE [LARGE SCALE GENOMIC DNA]</scope>
    <source>
        <strain evidence="2 3">HEX-2 MGV</strain>
    </source>
</reference>
<keyword evidence="1" id="KW-1133">Transmembrane helix</keyword>
<protein>
    <submittedName>
        <fullName evidence="2">Uncharacterized protein</fullName>
    </submittedName>
</protein>
<keyword evidence="1" id="KW-0812">Transmembrane</keyword>